<feature type="transmembrane region" description="Helical" evidence="1">
    <location>
        <begin position="263"/>
        <end position="287"/>
    </location>
</feature>
<feature type="transmembrane region" description="Helical" evidence="1">
    <location>
        <begin position="558"/>
        <end position="577"/>
    </location>
</feature>
<protein>
    <recommendedName>
        <fullName evidence="5">Amino acid permease/ SLC12A domain-containing protein</fullName>
    </recommendedName>
</protein>
<dbReference type="STRING" id="436010.A0A167WMF1"/>
<sequence length="647" mass="70166">MPPLLFWTIYILIRALGSVDARAVDTTIPPHPTSAVSSFIISDITNVTASSQSCTDIKTCRTLDQIIWILAWALRQALVARKLAKKLEKAISMSIEAQNGRHSTVSDSARATGDITGSAEAPAISAVILINPCWIVEGGGNPLFPGNFGRDPVSQVLAALGLSLAVITGVACLVGGFYANTHTTQNSSPAPPTYNIGWSIKDHSIEREIITLTITIIVAICTEAVGFVHSVSLRSTLATEGRLEFTTNLRLFTAANGNFGNGIIMNTLMAVLLVASYAASSMILPRYKYEYKDGELQHAPNDSDQPALSIWPITLIVLGAVLLLQVIIAIIGVLTSPHGIQTWSASQFDVTAAAIRHAPTPVNYHPNRCMLSVRERGDNSLSLIPRTKQPSPWKSHPRVQKVVWFTLMFVPAYIIGGATVVQLTKPTMYKNLSWSFLPNDATFTHPFNLGPSIIDVLLTFIVVVAAQSPLTMGLHGCEIITNIVRDEKAWRRASRTSGAPISSSLLTTIKDLAHNPGAGLSAWWPNICLLIVKPASHWTFGLAFHSSGVVMEVGPVQFFYLALMMGLFTAIMMLLAFRSPIGPQPAAYGHLQTLADLIDYWPHKDGRIFWGDKSPPRDNSVYHAGTSDTKLPPVKMGVFYAGEDSLI</sequence>
<keyword evidence="1" id="KW-0472">Membrane</keyword>
<keyword evidence="4" id="KW-1185">Reference proteome</keyword>
<dbReference type="EMBL" id="KV417796">
    <property type="protein sequence ID" value="KZP06268.1"/>
    <property type="molecule type" value="Genomic_DNA"/>
</dbReference>
<dbReference type="Proteomes" id="UP000076532">
    <property type="component" value="Unassembled WGS sequence"/>
</dbReference>
<evidence type="ECO:0008006" key="5">
    <source>
        <dbReference type="Google" id="ProtNLM"/>
    </source>
</evidence>
<feature type="transmembrane region" description="Helical" evidence="1">
    <location>
        <begin position="308"/>
        <end position="334"/>
    </location>
</feature>
<evidence type="ECO:0000313" key="3">
    <source>
        <dbReference type="EMBL" id="KZP06268.1"/>
    </source>
</evidence>
<reference evidence="3 4" key="1">
    <citation type="journal article" date="2016" name="Mol. Biol. Evol.">
        <title>Comparative Genomics of Early-Diverging Mushroom-Forming Fungi Provides Insights into the Origins of Lignocellulose Decay Capabilities.</title>
        <authorList>
            <person name="Nagy L.G."/>
            <person name="Riley R."/>
            <person name="Tritt A."/>
            <person name="Adam C."/>
            <person name="Daum C."/>
            <person name="Floudas D."/>
            <person name="Sun H."/>
            <person name="Yadav J.S."/>
            <person name="Pangilinan J."/>
            <person name="Larsson K.H."/>
            <person name="Matsuura K."/>
            <person name="Barry K."/>
            <person name="Labutti K."/>
            <person name="Kuo R."/>
            <person name="Ohm R.A."/>
            <person name="Bhattacharya S.S."/>
            <person name="Shirouzu T."/>
            <person name="Yoshinaga Y."/>
            <person name="Martin F.M."/>
            <person name="Grigoriev I.V."/>
            <person name="Hibbett D.S."/>
        </authorList>
    </citation>
    <scope>NUCLEOTIDE SEQUENCE [LARGE SCALE GENOMIC DNA]</scope>
    <source>
        <strain evidence="3 4">CBS 109695</strain>
    </source>
</reference>
<feature type="chain" id="PRO_5007894027" description="Amino acid permease/ SLC12A domain-containing protein" evidence="2">
    <location>
        <begin position="22"/>
        <end position="647"/>
    </location>
</feature>
<dbReference type="OrthoDB" id="2688021at2759"/>
<feature type="transmembrane region" description="Helical" evidence="1">
    <location>
        <begin position="156"/>
        <end position="179"/>
    </location>
</feature>
<keyword evidence="1" id="KW-0812">Transmembrane</keyword>
<accession>A0A167WMF1</accession>
<evidence type="ECO:0000256" key="1">
    <source>
        <dbReference type="SAM" id="Phobius"/>
    </source>
</evidence>
<evidence type="ECO:0000256" key="2">
    <source>
        <dbReference type="SAM" id="SignalP"/>
    </source>
</evidence>
<gene>
    <name evidence="3" type="ORF">FIBSPDRAFT_1053631</name>
</gene>
<feature type="transmembrane region" description="Helical" evidence="1">
    <location>
        <begin position="445"/>
        <end position="466"/>
    </location>
</feature>
<feature type="signal peptide" evidence="2">
    <location>
        <begin position="1"/>
        <end position="21"/>
    </location>
</feature>
<organism evidence="3 4">
    <name type="scientific">Athelia psychrophila</name>
    <dbReference type="NCBI Taxonomy" id="1759441"/>
    <lineage>
        <taxon>Eukaryota</taxon>
        <taxon>Fungi</taxon>
        <taxon>Dikarya</taxon>
        <taxon>Basidiomycota</taxon>
        <taxon>Agaricomycotina</taxon>
        <taxon>Agaricomycetes</taxon>
        <taxon>Agaricomycetidae</taxon>
        <taxon>Atheliales</taxon>
        <taxon>Atheliaceae</taxon>
        <taxon>Athelia</taxon>
    </lineage>
</organism>
<proteinExistence type="predicted"/>
<feature type="transmembrane region" description="Helical" evidence="1">
    <location>
        <begin position="402"/>
        <end position="424"/>
    </location>
</feature>
<keyword evidence="2" id="KW-0732">Signal</keyword>
<keyword evidence="1" id="KW-1133">Transmembrane helix</keyword>
<name>A0A167WMF1_9AGAM</name>
<dbReference type="AlphaFoldDB" id="A0A167WMF1"/>
<evidence type="ECO:0000313" key="4">
    <source>
        <dbReference type="Proteomes" id="UP000076532"/>
    </source>
</evidence>